<feature type="compositionally biased region" description="Polar residues" evidence="2">
    <location>
        <begin position="449"/>
        <end position="459"/>
    </location>
</feature>
<dbReference type="InterPro" id="IPR036910">
    <property type="entry name" value="HMG_box_dom_sf"/>
</dbReference>
<dbReference type="CDD" id="cd21981">
    <property type="entry name" value="HMG-box_HMGXB3"/>
    <property type="match status" value="1"/>
</dbReference>
<feature type="domain" description="HMG box" evidence="3">
    <location>
        <begin position="102"/>
        <end position="160"/>
    </location>
</feature>
<dbReference type="Pfam" id="PF09011">
    <property type="entry name" value="HMG_box_2"/>
    <property type="match status" value="1"/>
</dbReference>
<dbReference type="GeneTree" id="ENSGT00390000006983"/>
<dbReference type="InterPro" id="IPR040648">
    <property type="entry name" value="HMGXB3_CxC4"/>
</dbReference>
<feature type="region of interest" description="Disordered" evidence="2">
    <location>
        <begin position="1251"/>
        <end position="1280"/>
    </location>
</feature>
<dbReference type="Ensembl" id="ENSHHUT00000023694.1">
    <property type="protein sequence ID" value="ENSHHUP00000022831.1"/>
    <property type="gene ID" value="ENSHHUG00000014302.1"/>
</dbReference>
<keyword evidence="1" id="KW-0539">Nucleus</keyword>
<dbReference type="InterPro" id="IPR009071">
    <property type="entry name" value="HMG_box_dom"/>
</dbReference>
<reference evidence="5" key="1">
    <citation type="submission" date="2018-06" db="EMBL/GenBank/DDBJ databases">
        <title>Genome assembly of Danube salmon.</title>
        <authorList>
            <person name="Macqueen D.J."/>
            <person name="Gundappa M.K."/>
        </authorList>
    </citation>
    <scope>NUCLEOTIDE SEQUENCE [LARGE SCALE GENOMIC DNA]</scope>
</reference>
<dbReference type="Proteomes" id="UP000314982">
    <property type="component" value="Unassembled WGS sequence"/>
</dbReference>
<feature type="region of interest" description="Disordered" evidence="2">
    <location>
        <begin position="1352"/>
        <end position="1371"/>
    </location>
</feature>
<dbReference type="GO" id="GO:0005634">
    <property type="term" value="C:nucleus"/>
    <property type="evidence" value="ECO:0007669"/>
    <property type="project" value="UniProtKB-UniRule"/>
</dbReference>
<protein>
    <submittedName>
        <fullName evidence="4">HMG-box containing 3</fullName>
    </submittedName>
</protein>
<reference evidence="4" key="2">
    <citation type="submission" date="2025-08" db="UniProtKB">
        <authorList>
            <consortium name="Ensembl"/>
        </authorList>
    </citation>
    <scope>IDENTIFICATION</scope>
</reference>
<feature type="compositionally biased region" description="Acidic residues" evidence="2">
    <location>
        <begin position="1270"/>
        <end position="1280"/>
    </location>
</feature>
<accession>A0A4W5LAI2</accession>
<evidence type="ECO:0000259" key="3">
    <source>
        <dbReference type="PROSITE" id="PS50118"/>
    </source>
</evidence>
<dbReference type="Pfam" id="PF18717">
    <property type="entry name" value="CxC4"/>
    <property type="match status" value="1"/>
</dbReference>
<sequence length="1378" mass="151006">MIVLNVLINNVHTSCSPNTYPLVIICSVSHGHKINESIMMLLNLPRLSSPLLPLAMETMEVYEETDRRMTEQVESCYTLMEVTSPKKRKKNKAQQGEIMEKPKKPRSAYLLYYFDVHQTMQQELPSLPQSEINKRISVSWKRLNVADKGYYLEKAKLEKEGMDTSSMGPSQELPGFRRILPRANYVLLPKGAMSDDRTGSQLEVCMEGLDSPVGEGVMPSLSLGSPQYPPLVLGCEVELSEQCIAIEGLTDEKAVTLTHSGALQGVLSSSCHSSSSVSAAHKSHNAPHLASAGLLLKEEEPRMVGGGYSVIGMATDGRRVGGTAVQHVKTELVTIIPNQDLMEHRTLPGASSVASVVMVPVGARVIQDTNPSYKLSNKYTRRGRGSCQTAGCSFVYVTRHKPPFCPDCGNHLGGKWVPAAVKTPGAAASFKTFSQKPPTNPGDPPKTSVPPSDDQNSKVSGWRKGGRGPREPRGQVQQRAVTPGPPLEGGRAKSQGVIQPAPAVSGTQTTTMIALVGTPVTGARVKVQERSSVIGQKRPVRAILPAPFNTGRALVQWVTVPPHKGKVEETNCSKSTTELSEMIAGLKPNTLKQLGQIVTTTPLEQTLPTPVDRSQYIVTDKVGKILSVVPLKQNSTSTLDLGLSTARGRGRCKNPSCGYVYKNRHKPAECPCCGLELSRKNAKGSKAQGGSVALLDPYRTLSPAQRELQRQSTLQLLRQALQIPESEAELHDTLALIQELNSTQVVLTTTTTQAGDQVLGEGEGLGEVQVQSGWPRLYESAATHCALCHYPLFKGGQSSLAGQEDCWLLTDSLIQTASLQLKVCLNPQCLALHSFTDLHPGLFNVGNRLLVSLDLFFKIRRQVRLGRHPNQIVRTILDHIHNHAVHTLSPEELAHVQELLVSGYWAFECLTVRDYNDMICGVCGIAPKMEIAQRYTHNVLELRNVEFTWPDFGAPDEVHVDDFWLTMESEAIEQAAFPCSVPITRVDASIIAPFIPPLMRSSTVINTEKDKALLLTQHTGDPSVLVRLIHEGQLRPDRMDEHSAEELKAILECCGEITTPESNKDELLVSLISLCTCVQNGLSTAPQPPPHLTAGKLSKICPHQVVCGSKYLVKGETARDHVDLLVSSRYWPPVYVTDSARQVALCTDVQYPELASTMWGRNQGCFSDPMDKPEFVSCAELQDQPYSADLSSVVENPQVHPVTKSSSRWIVHPAGPTDGQEPPCLDHHSMGLCNELEPYCSLVQDLERDIEKEEDEGKEERKDGFKVEAEVTEGSEVTEEECSEGLVTSLRRRPLAFDNTAYYYLYNRLQDFLSSREVVDQQISTVLKACQPGEVVIRDALYRLGVAQINTQEDEGEGDGEVEGGMEGDTGYEEVVVL</sequence>
<feature type="compositionally biased region" description="Basic and acidic residues" evidence="2">
    <location>
        <begin position="1258"/>
        <end position="1269"/>
    </location>
</feature>
<feature type="region of interest" description="Disordered" evidence="2">
    <location>
        <begin position="430"/>
        <end position="496"/>
    </location>
</feature>
<proteinExistence type="predicted"/>
<feature type="DNA-binding region" description="HMG box" evidence="1">
    <location>
        <begin position="102"/>
        <end position="160"/>
    </location>
</feature>
<dbReference type="SUPFAM" id="SSF47095">
    <property type="entry name" value="HMG-box"/>
    <property type="match status" value="1"/>
</dbReference>
<keyword evidence="5" id="KW-1185">Reference proteome</keyword>
<dbReference type="STRING" id="62062.ENSHHUP00000022831"/>
<dbReference type="InterPro" id="IPR039598">
    <property type="entry name" value="HMGXB3"/>
</dbReference>
<dbReference type="GO" id="GO:0003677">
    <property type="term" value="F:DNA binding"/>
    <property type="evidence" value="ECO:0007669"/>
    <property type="project" value="UniProtKB-UniRule"/>
</dbReference>
<feature type="compositionally biased region" description="Pro residues" evidence="2">
    <location>
        <begin position="438"/>
        <end position="448"/>
    </location>
</feature>
<evidence type="ECO:0000256" key="1">
    <source>
        <dbReference type="PROSITE-ProRule" id="PRU00267"/>
    </source>
</evidence>
<name>A0A4W5LAI2_9TELE</name>
<reference evidence="4" key="3">
    <citation type="submission" date="2025-09" db="UniProtKB">
        <authorList>
            <consortium name="Ensembl"/>
        </authorList>
    </citation>
    <scope>IDENTIFICATION</scope>
</reference>
<evidence type="ECO:0000313" key="4">
    <source>
        <dbReference type="Ensembl" id="ENSHHUP00000022831.1"/>
    </source>
</evidence>
<keyword evidence="1" id="KW-0238">DNA-binding</keyword>
<organism evidence="4 5">
    <name type="scientific">Hucho hucho</name>
    <name type="common">huchen</name>
    <dbReference type="NCBI Taxonomy" id="62062"/>
    <lineage>
        <taxon>Eukaryota</taxon>
        <taxon>Metazoa</taxon>
        <taxon>Chordata</taxon>
        <taxon>Craniata</taxon>
        <taxon>Vertebrata</taxon>
        <taxon>Euteleostomi</taxon>
        <taxon>Actinopterygii</taxon>
        <taxon>Neopterygii</taxon>
        <taxon>Teleostei</taxon>
        <taxon>Protacanthopterygii</taxon>
        <taxon>Salmoniformes</taxon>
        <taxon>Salmonidae</taxon>
        <taxon>Salmoninae</taxon>
        <taxon>Hucho</taxon>
    </lineage>
</organism>
<dbReference type="SMART" id="SM00398">
    <property type="entry name" value="HMG"/>
    <property type="match status" value="1"/>
</dbReference>
<evidence type="ECO:0000313" key="5">
    <source>
        <dbReference type="Proteomes" id="UP000314982"/>
    </source>
</evidence>
<dbReference type="Gene3D" id="1.10.30.10">
    <property type="entry name" value="High mobility group box domain"/>
    <property type="match status" value="1"/>
</dbReference>
<evidence type="ECO:0000256" key="2">
    <source>
        <dbReference type="SAM" id="MobiDB-lite"/>
    </source>
</evidence>
<dbReference type="PANTHER" id="PTHR17609">
    <property type="entry name" value="HMG DOMAIN-CONTAINING PROTEIN 3"/>
    <property type="match status" value="1"/>
</dbReference>
<dbReference type="PANTHER" id="PTHR17609:SF2">
    <property type="entry name" value="HMG DOMAIN-CONTAINING PROTEIN 3"/>
    <property type="match status" value="1"/>
</dbReference>
<dbReference type="PROSITE" id="PS50118">
    <property type="entry name" value="HMG_BOX_2"/>
    <property type="match status" value="1"/>
</dbReference>